<dbReference type="InterPro" id="IPR036116">
    <property type="entry name" value="FN3_sf"/>
</dbReference>
<dbReference type="PANTHER" id="PTHR30404">
    <property type="entry name" value="N-ACETYLMURAMOYL-L-ALANINE AMIDASE"/>
    <property type="match status" value="1"/>
</dbReference>
<dbReference type="InterPro" id="IPR044060">
    <property type="entry name" value="Bacterial_rp_domain"/>
</dbReference>
<comment type="caution">
    <text evidence="5">The sequence shown here is derived from an EMBL/GenBank/DDBJ whole genome shotgun (WGS) entry which is preliminary data.</text>
</comment>
<proteinExistence type="predicted"/>
<feature type="chain" id="PRO_5039901225" evidence="3">
    <location>
        <begin position="30"/>
        <end position="558"/>
    </location>
</feature>
<dbReference type="SMART" id="SM00060">
    <property type="entry name" value="FN3"/>
    <property type="match status" value="2"/>
</dbReference>
<protein>
    <submittedName>
        <fullName evidence="5">N-acetylmuramoyl-L-alanine amidase</fullName>
        <ecNumber evidence="5">3.5.1.28</ecNumber>
    </submittedName>
</protein>
<feature type="signal peptide" evidence="3">
    <location>
        <begin position="1"/>
        <end position="29"/>
    </location>
</feature>
<dbReference type="GO" id="GO:0009253">
    <property type="term" value="P:peptidoglycan catabolic process"/>
    <property type="evidence" value="ECO:0007669"/>
    <property type="project" value="InterPro"/>
</dbReference>
<evidence type="ECO:0000259" key="4">
    <source>
        <dbReference type="PROSITE" id="PS50853"/>
    </source>
</evidence>
<dbReference type="PROSITE" id="PS50853">
    <property type="entry name" value="FN3"/>
    <property type="match status" value="1"/>
</dbReference>
<dbReference type="EMBL" id="JAOSHN010000002">
    <property type="protein sequence ID" value="MCU7377982.1"/>
    <property type="molecule type" value="Genomic_DNA"/>
</dbReference>
<dbReference type="InterPro" id="IPR002508">
    <property type="entry name" value="MurNAc-LAA_cat"/>
</dbReference>
<dbReference type="PANTHER" id="PTHR30404:SF0">
    <property type="entry name" value="N-ACETYLMURAMOYL-L-ALANINE AMIDASE AMIC"/>
    <property type="match status" value="1"/>
</dbReference>
<feature type="compositionally biased region" description="Basic and acidic residues" evidence="2">
    <location>
        <begin position="36"/>
        <end position="45"/>
    </location>
</feature>
<dbReference type="SUPFAM" id="SSF49265">
    <property type="entry name" value="Fibronectin type III"/>
    <property type="match status" value="1"/>
</dbReference>
<dbReference type="GO" id="GO:0030288">
    <property type="term" value="C:outer membrane-bounded periplasmic space"/>
    <property type="evidence" value="ECO:0007669"/>
    <property type="project" value="TreeGrafter"/>
</dbReference>
<feature type="compositionally biased region" description="Low complexity" evidence="2">
    <location>
        <begin position="70"/>
        <end position="83"/>
    </location>
</feature>
<evidence type="ECO:0000313" key="5">
    <source>
        <dbReference type="EMBL" id="MCU7377982.1"/>
    </source>
</evidence>
<dbReference type="CDD" id="cd00063">
    <property type="entry name" value="FN3"/>
    <property type="match status" value="1"/>
</dbReference>
<dbReference type="InterPro" id="IPR003961">
    <property type="entry name" value="FN3_dom"/>
</dbReference>
<dbReference type="InterPro" id="IPR013783">
    <property type="entry name" value="Ig-like_fold"/>
</dbReference>
<keyword evidence="6" id="KW-1185">Reference proteome</keyword>
<accession>A0A9J6QVC7</accession>
<dbReference type="EC" id="3.5.1.28" evidence="5"/>
<dbReference type="CDD" id="cd02696">
    <property type="entry name" value="MurNAc-LAA"/>
    <property type="match status" value="1"/>
</dbReference>
<evidence type="ECO:0000256" key="1">
    <source>
        <dbReference type="ARBA" id="ARBA00022801"/>
    </source>
</evidence>
<dbReference type="Proteomes" id="UP001065549">
    <property type="component" value="Unassembled WGS sequence"/>
</dbReference>
<dbReference type="Pfam" id="PF18998">
    <property type="entry name" value="Flg_new_2"/>
    <property type="match status" value="1"/>
</dbReference>
<dbReference type="RefSeq" id="WP_148395256.1">
    <property type="nucleotide sequence ID" value="NZ_JAJAGH010000006.1"/>
</dbReference>
<gene>
    <name evidence="5" type="ORF">OBO34_06405</name>
</gene>
<dbReference type="Pfam" id="PF01520">
    <property type="entry name" value="Amidase_3"/>
    <property type="match status" value="1"/>
</dbReference>
<feature type="region of interest" description="Disordered" evidence="2">
    <location>
        <begin position="36"/>
        <end position="94"/>
    </location>
</feature>
<feature type="domain" description="Fibronectin type-III" evidence="4">
    <location>
        <begin position="374"/>
        <end position="468"/>
    </location>
</feature>
<dbReference type="InterPro" id="IPR050695">
    <property type="entry name" value="N-acetylmuramoyl_amidase_3"/>
</dbReference>
<dbReference type="GO" id="GO:0008745">
    <property type="term" value="F:N-acetylmuramoyl-L-alanine amidase activity"/>
    <property type="evidence" value="ECO:0007669"/>
    <property type="project" value="UniProtKB-EC"/>
</dbReference>
<dbReference type="Gene3D" id="2.60.40.10">
    <property type="entry name" value="Immunoglobulins"/>
    <property type="match status" value="2"/>
</dbReference>
<name>A0A9J6QVC7_9FIRM</name>
<evidence type="ECO:0000256" key="3">
    <source>
        <dbReference type="SAM" id="SignalP"/>
    </source>
</evidence>
<dbReference type="SUPFAM" id="SSF53187">
    <property type="entry name" value="Zn-dependent exopeptidases"/>
    <property type="match status" value="1"/>
</dbReference>
<dbReference type="AlphaFoldDB" id="A0A9J6QVC7"/>
<dbReference type="Gene3D" id="3.40.630.40">
    <property type="entry name" value="Zn-dependent exopeptidases"/>
    <property type="match status" value="1"/>
</dbReference>
<evidence type="ECO:0000313" key="6">
    <source>
        <dbReference type="Proteomes" id="UP001065549"/>
    </source>
</evidence>
<keyword evidence="3" id="KW-0732">Signal</keyword>
<sequence length="558" mass="61769">MKRPIRFFSYFICVTLIASMFSFAPGVFAAEKDAAKESAASDRETVSQPADLQETKEMPGLQKAAPLSEPADPTNPTIPTDPTDPTDPTEPPAKKYCKITVSQTSGGIVTVDQTSVEQGAATTIHITVTPNKGYGVASLTVDGQQVGATYSYDYTFTPTKDEIKISASFRRSSSYVFIMLDAGHYGKVNRSPVYKSYYESLMTWPLHLYLKQELEQYSNVVVSTTRSSQSRDLGVYERGTASAGYDLFLSLHSNAAGSRAADYPLVITQKGNTTDPLAISLGQTIESVMGTKDGYRIWQKLNKDKKTEYYGVLRGSKAVGTKGMIVEHSFHTNLAAAKWLSSDANLRRMAEAEAADIAAYYGLTKSGADVITPSKSSLSIANTNYNTLTVKWKKSIGATGYVLYRATSKKGSYKKVKTITRGATLSYKNKKLKTGKTYYYKVRPFRKTASGTRYGSYSSIKSAKVKPNTPSVSSKAGKRKITVKWKKVSGASRYVVYRATKKKGKYKKVATLKSNRRSYTNKNLKKKKRYYYKVRVYKTVKGKKIYSNYSGYTTKKAK</sequence>
<evidence type="ECO:0000256" key="2">
    <source>
        <dbReference type="SAM" id="MobiDB-lite"/>
    </source>
</evidence>
<reference evidence="5" key="1">
    <citation type="submission" date="2022-09" db="EMBL/GenBank/DDBJ databases">
        <title>Culturomic study of gut microbiota in children with autism spectrum disorder.</title>
        <authorList>
            <person name="Efimov B.A."/>
            <person name="Chaplin A.V."/>
            <person name="Sokolova S.R."/>
            <person name="Pikina A.P."/>
            <person name="Korzhanova M."/>
            <person name="Belova V."/>
            <person name="Korostin D."/>
        </authorList>
    </citation>
    <scope>NUCLEOTIDE SEQUENCE</scope>
    <source>
        <strain evidence="5">ASD5510</strain>
    </source>
</reference>
<organism evidence="5 6">
    <name type="scientific">Hominibacterium faecale</name>
    <dbReference type="NCBI Taxonomy" id="2839743"/>
    <lineage>
        <taxon>Bacteria</taxon>
        <taxon>Bacillati</taxon>
        <taxon>Bacillota</taxon>
        <taxon>Clostridia</taxon>
        <taxon>Peptostreptococcales</taxon>
        <taxon>Anaerovoracaceae</taxon>
        <taxon>Hominibacterium</taxon>
    </lineage>
</organism>
<keyword evidence="1 5" id="KW-0378">Hydrolase</keyword>